<dbReference type="Pfam" id="PF04828">
    <property type="entry name" value="GFA"/>
    <property type="match status" value="1"/>
</dbReference>
<accession>A0ABS2JU19</accession>
<evidence type="ECO:0000256" key="3">
    <source>
        <dbReference type="ARBA" id="ARBA00022833"/>
    </source>
</evidence>
<dbReference type="PROSITE" id="PS51891">
    <property type="entry name" value="CENP_V_GFA"/>
    <property type="match status" value="1"/>
</dbReference>
<evidence type="ECO:0000313" key="6">
    <source>
        <dbReference type="Proteomes" id="UP001430065"/>
    </source>
</evidence>
<keyword evidence="3" id="KW-0862">Zinc</keyword>
<reference evidence="5 6" key="1">
    <citation type="submission" date="2020-10" db="EMBL/GenBank/DDBJ databases">
        <title>Phylogeny of dyella-like bacteria.</title>
        <authorList>
            <person name="Fu J."/>
        </authorList>
    </citation>
    <scope>NUCLEOTIDE SEQUENCE [LARGE SCALE GENOMIC DNA]</scope>
    <source>
        <strain evidence="5 6">THG-B117</strain>
    </source>
</reference>
<dbReference type="InterPro" id="IPR052355">
    <property type="entry name" value="CENP-V-like"/>
</dbReference>
<keyword evidence="6" id="KW-1185">Reference proteome</keyword>
<dbReference type="EMBL" id="JADIKC010000007">
    <property type="protein sequence ID" value="MBM7122505.1"/>
    <property type="molecule type" value="Genomic_DNA"/>
</dbReference>
<comment type="caution">
    <text evidence="5">The sequence shown here is derived from an EMBL/GenBank/DDBJ whole genome shotgun (WGS) entry which is preliminary data.</text>
</comment>
<sequence>MLLHGQCHCGNIAYTLDWKPDPTEIPARACDCSFCTKHGAVWTSVPDGDLRVTVRRPDLLHRYAFGTSTADFHICRECGGVPLVTCTVDGHVYAVVNVNTFDNLDPSLLQHRPASFSEEDVSSKLARRQANWIANVSIVEGEA</sequence>
<evidence type="ECO:0000259" key="4">
    <source>
        <dbReference type="PROSITE" id="PS51891"/>
    </source>
</evidence>
<dbReference type="PANTHER" id="PTHR28620">
    <property type="entry name" value="CENTROMERE PROTEIN V"/>
    <property type="match status" value="1"/>
</dbReference>
<dbReference type="Gene3D" id="2.170.150.70">
    <property type="match status" value="1"/>
</dbReference>
<organism evidence="5 6">
    <name type="scientific">Dyella kyungheensis</name>
    <dbReference type="NCBI Taxonomy" id="1242174"/>
    <lineage>
        <taxon>Bacteria</taxon>
        <taxon>Pseudomonadati</taxon>
        <taxon>Pseudomonadota</taxon>
        <taxon>Gammaproteobacteria</taxon>
        <taxon>Lysobacterales</taxon>
        <taxon>Rhodanobacteraceae</taxon>
        <taxon>Dyella</taxon>
    </lineage>
</organism>
<keyword evidence="2" id="KW-0479">Metal-binding</keyword>
<dbReference type="SUPFAM" id="SSF51316">
    <property type="entry name" value="Mss4-like"/>
    <property type="match status" value="1"/>
</dbReference>
<dbReference type="RefSeq" id="WP_204636958.1">
    <property type="nucleotide sequence ID" value="NZ_JADIKC010000007.1"/>
</dbReference>
<protein>
    <recommendedName>
        <fullName evidence="4">CENP-V/GFA domain-containing protein</fullName>
    </recommendedName>
</protein>
<dbReference type="InterPro" id="IPR006913">
    <property type="entry name" value="CENP-V/GFA"/>
</dbReference>
<comment type="similarity">
    <text evidence="1">Belongs to the Gfa family.</text>
</comment>
<evidence type="ECO:0000256" key="2">
    <source>
        <dbReference type="ARBA" id="ARBA00022723"/>
    </source>
</evidence>
<dbReference type="InterPro" id="IPR011057">
    <property type="entry name" value="Mss4-like_sf"/>
</dbReference>
<dbReference type="Proteomes" id="UP001430065">
    <property type="component" value="Unassembled WGS sequence"/>
</dbReference>
<gene>
    <name evidence="5" type="ORF">ISP20_15165</name>
</gene>
<proteinExistence type="inferred from homology"/>
<evidence type="ECO:0000256" key="1">
    <source>
        <dbReference type="ARBA" id="ARBA00005495"/>
    </source>
</evidence>
<evidence type="ECO:0000313" key="5">
    <source>
        <dbReference type="EMBL" id="MBM7122505.1"/>
    </source>
</evidence>
<dbReference type="PANTHER" id="PTHR28620:SF1">
    <property type="entry name" value="CENP-V_GFA DOMAIN-CONTAINING PROTEIN"/>
    <property type="match status" value="1"/>
</dbReference>
<name>A0ABS2JU19_9GAMM</name>
<feature type="domain" description="CENP-V/GFA" evidence="4">
    <location>
        <begin position="3"/>
        <end position="120"/>
    </location>
</feature>